<evidence type="ECO:0000313" key="1">
    <source>
        <dbReference type="EMBL" id="KAI4836432.1"/>
    </source>
</evidence>
<name>A0ACB9Y4T3_PLABR</name>
<reference evidence="1" key="1">
    <citation type="submission" date="2022-06" db="EMBL/GenBank/DDBJ databases">
        <title>The First Complete Genome of the Simian Malaria Parasite Plasmodium brasilianum.</title>
        <authorList>
            <person name="Bajic M."/>
            <person name="Ravishankar S."/>
        </authorList>
    </citation>
    <scope>NUCLEOTIDE SEQUENCE</scope>
    <source>
        <strain evidence="1">Bolivian I</strain>
    </source>
</reference>
<evidence type="ECO:0000313" key="2">
    <source>
        <dbReference type="Proteomes" id="UP001056978"/>
    </source>
</evidence>
<dbReference type="Proteomes" id="UP001056978">
    <property type="component" value="Chromosome 12"/>
</dbReference>
<gene>
    <name evidence="1" type="ORF">MKS88_004228</name>
</gene>
<sequence length="1035" mass="115512">MYNLRGRNYNMDGDLLYLLNNKLGNIHNIGQNHSNENFNKKLELLKKQIEKIQAYENAYTGMNYDDILGNDLDELTDQKKNIFGMDEEDLDNYDEDFWGQGKTVTKGETEETTAVADTQGTEGVQTTPQPVLSTASQDQASGGGSGSTAEHNGTPQAVPSAQIPPGSSGSSSGTESQAQNQVSGTQSPLQKESAPVSNVPSKVKHLDRIYDDILDKLKRKNEIDETTYHTKYNDFKREYDDFTMNDKEYDMVKKLFEECFKNGAGEGSNTTCLIDVLKKALEDKTFQKKFENFMNGIYSFAKRHNYLNDKRISNEEQYNALLKNVLTLLNTVNNTNINGVNYNLDDHIVDILKKKLGNIHNIGQNNANDSFNKKLELLKKQIEKIQKYETQYAGKGYDDIYDNELEGFTKKKKKKNFGMDEEDLDNDDENFLGQGKTINIDENEGKEDGDEENEVHGKAVEESGEKDEDDYDDDETADDPESQRIEGNEENQAGETSGGTQVTLEEARQGERNVSGDGVQLAHTHTPVTSNNTLQTPQSGGSLPREGNVPSGETTVRGAEAKEQEAQVPTDAAARSNAQSQLNLHTSAPNGDTTAQPQQNRVASSGDGGQVAVQQVIMKPPKVMYLDKLYDDILSETNKKKEIEVHIYHRKYNALKKQYEFSMDENEYNMVKKLFNECFKEGEGNNSSATNFTNVFKKVLEDNVFHEKFDNVIHGIYGFAKRHSYLSSERINNNDAYKVLFNNALSLINTIFELLKVSHFEVTHFQLKKLKKKFLITNEGNKPNNIPDTTVNENANLKDDKGDAENSEKTFIGQNARGDVNGGVGVVGSGGGGGGNGVSGDESRGGQGENSGSQTEATQQQSAVNVPVTEGRNQTNAQTAAPISAEPPNGAPQVQAAAQHQVGTNSPQIIYLDILYDDLLTDPNKKNIIDESEYHIKYNDFKKKYDAFQINEIEYEIIKKIIDSILTKGTDAAKKNTVITGIFKNILSDEKFEEKFKNFIYGVYIFAKRHSYLNAKKIDNDNKFFGYVGDMMNTL</sequence>
<proteinExistence type="predicted"/>
<protein>
    <submittedName>
        <fullName evidence="1">MSP7-like protein</fullName>
    </submittedName>
</protein>
<comment type="caution">
    <text evidence="1">The sequence shown here is derived from an EMBL/GenBank/DDBJ whole genome shotgun (WGS) entry which is preliminary data.</text>
</comment>
<dbReference type="EMBL" id="CM043780">
    <property type="protein sequence ID" value="KAI4836432.1"/>
    <property type="molecule type" value="Genomic_DNA"/>
</dbReference>
<accession>A0ACB9Y4T3</accession>
<organism evidence="1 2">
    <name type="scientific">Plasmodium brasilianum</name>
    <dbReference type="NCBI Taxonomy" id="5824"/>
    <lineage>
        <taxon>Eukaryota</taxon>
        <taxon>Sar</taxon>
        <taxon>Alveolata</taxon>
        <taxon>Apicomplexa</taxon>
        <taxon>Aconoidasida</taxon>
        <taxon>Haemosporida</taxon>
        <taxon>Plasmodiidae</taxon>
        <taxon>Plasmodium</taxon>
        <taxon>Plasmodium (Plasmodium)</taxon>
    </lineage>
</organism>
<keyword evidence="2" id="KW-1185">Reference proteome</keyword>